<organism evidence="2 3">
    <name type="scientific">Cytobacillus horneckiae</name>
    <dbReference type="NCBI Taxonomy" id="549687"/>
    <lineage>
        <taxon>Bacteria</taxon>
        <taxon>Bacillati</taxon>
        <taxon>Bacillota</taxon>
        <taxon>Bacilli</taxon>
        <taxon>Bacillales</taxon>
        <taxon>Bacillaceae</taxon>
        <taxon>Cytobacillus</taxon>
    </lineage>
</organism>
<comment type="caution">
    <text evidence="2">The sequence shown here is derived from an EMBL/GenBank/DDBJ whole genome shotgun (WGS) entry which is preliminary data.</text>
</comment>
<sequence length="109" mass="12867">MREFTELTTIQMVDDFLNNHELKFIYISRQDCTVCHALKPKIQQLLEQYPFIHLGHVDAEIVEEVAGRFLVFTVPSLLFIKGEKELIRENRFVRIGKLKEQLDNLIHTL</sequence>
<dbReference type="Proteomes" id="UP000233343">
    <property type="component" value="Unassembled WGS sequence"/>
</dbReference>
<dbReference type="Gene3D" id="3.40.30.10">
    <property type="entry name" value="Glutaredoxin"/>
    <property type="match status" value="1"/>
</dbReference>
<dbReference type="InterPro" id="IPR036249">
    <property type="entry name" value="Thioredoxin-like_sf"/>
</dbReference>
<keyword evidence="3" id="KW-1185">Reference proteome</keyword>
<dbReference type="SUPFAM" id="SSF52833">
    <property type="entry name" value="Thioredoxin-like"/>
    <property type="match status" value="1"/>
</dbReference>
<dbReference type="EMBL" id="PISD01000093">
    <property type="protein sequence ID" value="PKG25816.1"/>
    <property type="molecule type" value="Genomic_DNA"/>
</dbReference>
<dbReference type="Pfam" id="PF00085">
    <property type="entry name" value="Thioredoxin"/>
    <property type="match status" value="1"/>
</dbReference>
<gene>
    <name evidence="2" type="ORF">CWS20_27155</name>
</gene>
<evidence type="ECO:0000259" key="1">
    <source>
        <dbReference type="Pfam" id="PF00085"/>
    </source>
</evidence>
<accession>A0A2N0Z8G8</accession>
<protein>
    <submittedName>
        <fullName evidence="2">Thioredoxin</fullName>
    </submittedName>
</protein>
<feature type="domain" description="Thioredoxin" evidence="1">
    <location>
        <begin position="17"/>
        <end position="88"/>
    </location>
</feature>
<name>A0A2N0Z8G8_9BACI</name>
<dbReference type="RefSeq" id="WP_066199154.1">
    <property type="nucleotide sequence ID" value="NZ_JAMAUX010000002.1"/>
</dbReference>
<dbReference type="InterPro" id="IPR013766">
    <property type="entry name" value="Thioredoxin_domain"/>
</dbReference>
<proteinExistence type="predicted"/>
<evidence type="ECO:0000313" key="2">
    <source>
        <dbReference type="EMBL" id="PKG25816.1"/>
    </source>
</evidence>
<dbReference type="CDD" id="cd02947">
    <property type="entry name" value="TRX_family"/>
    <property type="match status" value="1"/>
</dbReference>
<evidence type="ECO:0000313" key="3">
    <source>
        <dbReference type="Proteomes" id="UP000233343"/>
    </source>
</evidence>
<reference evidence="2 3" key="1">
    <citation type="journal article" date="2010" name="Int. J. Syst. Evol. Microbiol.">
        <title>Bacillus horneckiae sp. nov., isolated from a spacecraft-assembly clean room.</title>
        <authorList>
            <person name="Vaishampayan P."/>
            <person name="Probst A."/>
            <person name="Krishnamurthi S."/>
            <person name="Ghosh S."/>
            <person name="Osman S."/>
            <person name="McDowall A."/>
            <person name="Ruckmani A."/>
            <person name="Mayilraj S."/>
            <person name="Venkateswaran K."/>
        </authorList>
    </citation>
    <scope>NUCLEOTIDE SEQUENCE [LARGE SCALE GENOMIC DNA]</scope>
    <source>
        <strain evidence="3">1PO1SC</strain>
    </source>
</reference>
<dbReference type="AlphaFoldDB" id="A0A2N0Z8G8"/>